<dbReference type="Gene3D" id="6.10.140.1430">
    <property type="match status" value="1"/>
</dbReference>
<evidence type="ECO:0000313" key="2">
    <source>
        <dbReference type="EMBL" id="KAL3725684.1"/>
    </source>
</evidence>
<protein>
    <submittedName>
        <fullName evidence="2">Uncharacterized protein</fullName>
    </submittedName>
</protein>
<dbReference type="AlphaFoldDB" id="A0ABD3JFS4"/>
<feature type="compositionally biased region" description="Basic and acidic residues" evidence="1">
    <location>
        <begin position="109"/>
        <end position="125"/>
    </location>
</feature>
<dbReference type="EMBL" id="JBJKBG010000008">
    <property type="protein sequence ID" value="KAL3725684.1"/>
    <property type="molecule type" value="Genomic_DNA"/>
</dbReference>
<evidence type="ECO:0000313" key="3">
    <source>
        <dbReference type="Proteomes" id="UP001634007"/>
    </source>
</evidence>
<reference evidence="2 3" key="1">
    <citation type="submission" date="2024-11" db="EMBL/GenBank/DDBJ databases">
        <title>Chromosome-level genome assembly of Eucalyptus globulus Labill. provides insights into its genome evolution.</title>
        <authorList>
            <person name="Li X."/>
        </authorList>
    </citation>
    <scope>NUCLEOTIDE SEQUENCE [LARGE SCALE GENOMIC DNA]</scope>
    <source>
        <strain evidence="2">CL2024</strain>
        <tissue evidence="2">Fresh tender leaves</tissue>
    </source>
</reference>
<dbReference type="Proteomes" id="UP001634007">
    <property type="component" value="Unassembled WGS sequence"/>
</dbReference>
<organism evidence="2 3">
    <name type="scientific">Eucalyptus globulus</name>
    <name type="common">Tasmanian blue gum</name>
    <dbReference type="NCBI Taxonomy" id="34317"/>
    <lineage>
        <taxon>Eukaryota</taxon>
        <taxon>Viridiplantae</taxon>
        <taxon>Streptophyta</taxon>
        <taxon>Embryophyta</taxon>
        <taxon>Tracheophyta</taxon>
        <taxon>Spermatophyta</taxon>
        <taxon>Magnoliopsida</taxon>
        <taxon>eudicotyledons</taxon>
        <taxon>Gunneridae</taxon>
        <taxon>Pentapetalae</taxon>
        <taxon>rosids</taxon>
        <taxon>malvids</taxon>
        <taxon>Myrtales</taxon>
        <taxon>Myrtaceae</taxon>
        <taxon>Myrtoideae</taxon>
        <taxon>Eucalypteae</taxon>
        <taxon>Eucalyptus</taxon>
    </lineage>
</organism>
<proteinExistence type="predicted"/>
<feature type="compositionally biased region" description="Polar residues" evidence="1">
    <location>
        <begin position="51"/>
        <end position="89"/>
    </location>
</feature>
<gene>
    <name evidence="2" type="ORF">ACJRO7_030678</name>
</gene>
<name>A0ABD3JFS4_EUCGL</name>
<accession>A0ABD3JFS4</accession>
<sequence length="138" mass="14403">MASYGVLHAAKNPKLAHAGANLAKSSILVPKVISRSIETEGGPTARDSSLPGANSQSNESISNPAASSTPTDNVTPASNYSTGPSSATEDLTGRAKQKLQDAWNSARDTVVDKTRETKESLKETASEVEDSMNSKNDV</sequence>
<evidence type="ECO:0000256" key="1">
    <source>
        <dbReference type="SAM" id="MobiDB-lite"/>
    </source>
</evidence>
<keyword evidence="3" id="KW-1185">Reference proteome</keyword>
<comment type="caution">
    <text evidence="2">The sequence shown here is derived from an EMBL/GenBank/DDBJ whole genome shotgun (WGS) entry which is preliminary data.</text>
</comment>
<feature type="region of interest" description="Disordered" evidence="1">
    <location>
        <begin position="38"/>
        <end position="138"/>
    </location>
</feature>